<dbReference type="GO" id="GO:0009229">
    <property type="term" value="P:thiamine diphosphate biosynthetic process"/>
    <property type="evidence" value="ECO:0007669"/>
    <property type="project" value="UniProtKB-UniPathway"/>
</dbReference>
<protein>
    <submittedName>
        <fullName evidence="5">Glycine oxidase</fullName>
        <ecNumber evidence="5">1.4.3.19</ecNumber>
    </submittedName>
</protein>
<sequence length="374" mass="40746">MSAPPTTDVLIVGSGVIGLSLAWELAQRGLRVRVLESGQVGRATSWAGAGILPPAAKYGANDAYDQLKSLSHALHPDWAARLQEETGIDTGFQKCGGLYLARTRAEAATLVASQFWWQEHGIEFHRWSPEELMRHEPALAALVPQLKSAWFLPEEYQLRNPRHLKALAAACSLAGVELIEETPVDEVLIGPSGVASLRAGDEVFQADQLCLCSGPWARMTLEQMGISTGMMPVRGQIVMYRCQTPPISRVVNEGNRYLVARSDGRILAGSIEEEVGFRIETTSEGIRQIRDWAEGVLPLLQQTPVEKSWAGLRPGSFDGWPYMGKIGTTENLFVAAGHYRAGIHLSCGTAVLMADLMLGHPTSIDLNPFRPGRG</sequence>
<evidence type="ECO:0000256" key="3">
    <source>
        <dbReference type="ARBA" id="ARBA00023002"/>
    </source>
</evidence>
<dbReference type="Proteomes" id="UP000318017">
    <property type="component" value="Chromosome"/>
</dbReference>
<name>A0A518GHF0_9BACT</name>
<reference evidence="5 6" key="1">
    <citation type="submission" date="2019-02" db="EMBL/GenBank/DDBJ databases">
        <title>Deep-cultivation of Planctomycetes and their phenomic and genomic characterization uncovers novel biology.</title>
        <authorList>
            <person name="Wiegand S."/>
            <person name="Jogler M."/>
            <person name="Boedeker C."/>
            <person name="Pinto D."/>
            <person name="Vollmers J."/>
            <person name="Rivas-Marin E."/>
            <person name="Kohn T."/>
            <person name="Peeters S.H."/>
            <person name="Heuer A."/>
            <person name="Rast P."/>
            <person name="Oberbeckmann S."/>
            <person name="Bunk B."/>
            <person name="Jeske O."/>
            <person name="Meyerdierks A."/>
            <person name="Storesund J.E."/>
            <person name="Kallscheuer N."/>
            <person name="Luecker S."/>
            <person name="Lage O.M."/>
            <person name="Pohl T."/>
            <person name="Merkel B.J."/>
            <person name="Hornburger P."/>
            <person name="Mueller R.-W."/>
            <person name="Bruemmer F."/>
            <person name="Labrenz M."/>
            <person name="Spormann A.M."/>
            <person name="Op den Camp H."/>
            <person name="Overmann J."/>
            <person name="Amann R."/>
            <person name="Jetten M.S.M."/>
            <person name="Mascher T."/>
            <person name="Medema M.H."/>
            <person name="Devos D.P."/>
            <person name="Kaster A.-K."/>
            <person name="Ovreas L."/>
            <person name="Rohde M."/>
            <person name="Galperin M.Y."/>
            <person name="Jogler C."/>
        </authorList>
    </citation>
    <scope>NUCLEOTIDE SEQUENCE [LARGE SCALE GENOMIC DNA]</scope>
    <source>
        <strain evidence="5 6">Q31a</strain>
    </source>
</reference>
<evidence type="ECO:0000259" key="4">
    <source>
        <dbReference type="Pfam" id="PF01266"/>
    </source>
</evidence>
<evidence type="ECO:0000313" key="5">
    <source>
        <dbReference type="EMBL" id="QDV28004.1"/>
    </source>
</evidence>
<dbReference type="SUPFAM" id="SSF54373">
    <property type="entry name" value="FAD-linked reductases, C-terminal domain"/>
    <property type="match status" value="1"/>
</dbReference>
<dbReference type="GO" id="GO:0050660">
    <property type="term" value="F:flavin adenine dinucleotide binding"/>
    <property type="evidence" value="ECO:0007669"/>
    <property type="project" value="InterPro"/>
</dbReference>
<keyword evidence="2" id="KW-0784">Thiamine biosynthesis</keyword>
<dbReference type="InterPro" id="IPR036188">
    <property type="entry name" value="FAD/NAD-bd_sf"/>
</dbReference>
<dbReference type="NCBIfam" id="TIGR02352">
    <property type="entry name" value="thiamin_ThiO"/>
    <property type="match status" value="1"/>
</dbReference>
<dbReference type="InterPro" id="IPR012727">
    <property type="entry name" value="Gly_oxidase_ThiO"/>
</dbReference>
<dbReference type="PANTHER" id="PTHR13847">
    <property type="entry name" value="SARCOSINE DEHYDROGENASE-RELATED"/>
    <property type="match status" value="1"/>
</dbReference>
<dbReference type="KEGG" id="ahel:Q31a_63970"/>
<gene>
    <name evidence="5" type="primary">thiO</name>
    <name evidence="5" type="ORF">Q31a_63970</name>
</gene>
<evidence type="ECO:0000256" key="1">
    <source>
        <dbReference type="ARBA" id="ARBA00004948"/>
    </source>
</evidence>
<organism evidence="5 6">
    <name type="scientific">Aureliella helgolandensis</name>
    <dbReference type="NCBI Taxonomy" id="2527968"/>
    <lineage>
        <taxon>Bacteria</taxon>
        <taxon>Pseudomonadati</taxon>
        <taxon>Planctomycetota</taxon>
        <taxon>Planctomycetia</taxon>
        <taxon>Pirellulales</taxon>
        <taxon>Pirellulaceae</taxon>
        <taxon>Aureliella</taxon>
    </lineage>
</organism>
<evidence type="ECO:0000313" key="6">
    <source>
        <dbReference type="Proteomes" id="UP000318017"/>
    </source>
</evidence>
<dbReference type="GO" id="GO:0005737">
    <property type="term" value="C:cytoplasm"/>
    <property type="evidence" value="ECO:0007669"/>
    <property type="project" value="TreeGrafter"/>
</dbReference>
<dbReference type="AlphaFoldDB" id="A0A518GHF0"/>
<dbReference type="GO" id="GO:0009228">
    <property type="term" value="P:thiamine biosynthetic process"/>
    <property type="evidence" value="ECO:0007669"/>
    <property type="project" value="UniProtKB-KW"/>
</dbReference>
<keyword evidence="6" id="KW-1185">Reference proteome</keyword>
<feature type="domain" description="FAD dependent oxidoreductase" evidence="4">
    <location>
        <begin position="8"/>
        <end position="356"/>
    </location>
</feature>
<dbReference type="OrthoDB" id="9794226at2"/>
<proteinExistence type="predicted"/>
<evidence type="ECO:0000256" key="2">
    <source>
        <dbReference type="ARBA" id="ARBA00022977"/>
    </source>
</evidence>
<dbReference type="EC" id="1.4.3.19" evidence="5"/>
<dbReference type="Pfam" id="PF01266">
    <property type="entry name" value="DAO"/>
    <property type="match status" value="1"/>
</dbReference>
<keyword evidence="3 5" id="KW-0560">Oxidoreductase</keyword>
<dbReference type="PANTHER" id="PTHR13847:SF289">
    <property type="entry name" value="GLYCINE OXIDASE"/>
    <property type="match status" value="1"/>
</dbReference>
<dbReference type="EMBL" id="CP036298">
    <property type="protein sequence ID" value="QDV28004.1"/>
    <property type="molecule type" value="Genomic_DNA"/>
</dbReference>
<comment type="pathway">
    <text evidence="1">Cofactor biosynthesis; thiamine diphosphate biosynthesis.</text>
</comment>
<dbReference type="InterPro" id="IPR006076">
    <property type="entry name" value="FAD-dep_OxRdtase"/>
</dbReference>
<dbReference type="RefSeq" id="WP_145086264.1">
    <property type="nucleotide sequence ID" value="NZ_CP036298.1"/>
</dbReference>
<dbReference type="UniPathway" id="UPA00060"/>
<dbReference type="Gene3D" id="3.50.50.60">
    <property type="entry name" value="FAD/NAD(P)-binding domain"/>
    <property type="match status" value="1"/>
</dbReference>
<accession>A0A518GHF0</accession>
<dbReference type="GO" id="GO:0043799">
    <property type="term" value="F:glycine oxidase activity"/>
    <property type="evidence" value="ECO:0007669"/>
    <property type="project" value="UniProtKB-EC"/>
</dbReference>
<dbReference type="SUPFAM" id="SSF51905">
    <property type="entry name" value="FAD/NAD(P)-binding domain"/>
    <property type="match status" value="1"/>
</dbReference>
<dbReference type="Gene3D" id="3.30.9.10">
    <property type="entry name" value="D-Amino Acid Oxidase, subunit A, domain 2"/>
    <property type="match status" value="1"/>
</dbReference>